<organism evidence="1 2">
    <name type="scientific">Sphaerisporangium album</name>
    <dbReference type="NCBI Taxonomy" id="509200"/>
    <lineage>
        <taxon>Bacteria</taxon>
        <taxon>Bacillati</taxon>
        <taxon>Actinomycetota</taxon>
        <taxon>Actinomycetes</taxon>
        <taxon>Streptosporangiales</taxon>
        <taxon>Streptosporangiaceae</taxon>
        <taxon>Sphaerisporangium</taxon>
    </lineage>
</organism>
<reference evidence="1 2" key="1">
    <citation type="submission" date="2018-06" db="EMBL/GenBank/DDBJ databases">
        <title>Sphaerisporangium craniellae sp. nov., isolated from a marine sponge in the South China Sea.</title>
        <authorList>
            <person name="Li L."/>
        </authorList>
    </citation>
    <scope>NUCLEOTIDE SEQUENCE [LARGE SCALE GENOMIC DNA]</scope>
    <source>
        <strain evidence="1 2">CCTCC AA 208026</strain>
    </source>
</reference>
<dbReference type="Gene3D" id="3.40.50.150">
    <property type="entry name" value="Vaccinia Virus protein VP39"/>
    <property type="match status" value="1"/>
</dbReference>
<keyword evidence="1" id="KW-0489">Methyltransferase</keyword>
<evidence type="ECO:0000313" key="1">
    <source>
        <dbReference type="EMBL" id="RCG32680.1"/>
    </source>
</evidence>
<dbReference type="AlphaFoldDB" id="A0A367FSL0"/>
<comment type="caution">
    <text evidence="1">The sequence shown here is derived from an EMBL/GenBank/DDBJ whole genome shotgun (WGS) entry which is preliminary data.</text>
</comment>
<dbReference type="GO" id="GO:0008168">
    <property type="term" value="F:methyltransferase activity"/>
    <property type="evidence" value="ECO:0007669"/>
    <property type="project" value="UniProtKB-KW"/>
</dbReference>
<dbReference type="SUPFAM" id="SSF53335">
    <property type="entry name" value="S-adenosyl-L-methionine-dependent methyltransferases"/>
    <property type="match status" value="1"/>
</dbReference>
<evidence type="ECO:0000313" key="2">
    <source>
        <dbReference type="Proteomes" id="UP000253094"/>
    </source>
</evidence>
<accession>A0A367FSL0</accession>
<dbReference type="GO" id="GO:0032259">
    <property type="term" value="P:methylation"/>
    <property type="evidence" value="ECO:0007669"/>
    <property type="project" value="UniProtKB-KW"/>
</dbReference>
<sequence>MAPRRETRLRRLAGFGSRTPIHRPSTLALFQPRDIRNRRARGRAVTGDRYGPCGAAMIDRYLTASRFLPSSRQEELDAVKANADRPSIARIHNCLLGGKDNYSGDRDAAERILKALPGAGRLMKDNRAFVLRAARFCASAVDQIVDLAPGMPGEQNVDEVAREVNPAITVVGVDDDPVVLAHSRARRPGADFLWGDVRAPERVIHDLEPFVDFDRPVALMATTLLQFVTGDPRPILRAFRERMAPGSLLVISHGTGDGVTPDALEEFLAVYAEVSSPAVLRTVAEISALFEGLKLLYPGVVDVQEWWPDGIAEPVPGGRMLGGVGRVPSM</sequence>
<dbReference type="InterPro" id="IPR006764">
    <property type="entry name" value="SAM_dep_MeTrfase_SAV2177_type"/>
</dbReference>
<dbReference type="Proteomes" id="UP000253094">
    <property type="component" value="Unassembled WGS sequence"/>
</dbReference>
<dbReference type="Pfam" id="PF04672">
    <property type="entry name" value="Methyltransf_19"/>
    <property type="match status" value="1"/>
</dbReference>
<proteinExistence type="predicted"/>
<dbReference type="OrthoDB" id="8221452at2"/>
<protein>
    <submittedName>
        <fullName evidence="1">SAM-dependent methyltransferase</fullName>
    </submittedName>
</protein>
<keyword evidence="2" id="KW-1185">Reference proteome</keyword>
<gene>
    <name evidence="1" type="ORF">DQ384_04135</name>
</gene>
<dbReference type="InterPro" id="IPR029063">
    <property type="entry name" value="SAM-dependent_MTases_sf"/>
</dbReference>
<dbReference type="EMBL" id="QOIL01000002">
    <property type="protein sequence ID" value="RCG32680.1"/>
    <property type="molecule type" value="Genomic_DNA"/>
</dbReference>
<name>A0A367FSL0_9ACTN</name>
<keyword evidence="1" id="KW-0808">Transferase</keyword>